<proteinExistence type="predicted"/>
<dbReference type="PANTHER" id="PTHR43283">
    <property type="entry name" value="BETA-LACTAMASE-RELATED"/>
    <property type="match status" value="1"/>
</dbReference>
<dbReference type="SUPFAM" id="SSF56601">
    <property type="entry name" value="beta-lactamase/transpeptidase-like"/>
    <property type="match status" value="1"/>
</dbReference>
<sequence length="459" mass="50609">MSKIVYSKITFLILFLFSLNSFASYEARQAGMSPERLEKIGPSLSKYISEGRLPGLITAVARKGKVVHFEVQGYADVENRIPLKEDSLFRIYSMSKPITGVALMILIEEGKVRLNDPVAFYIPEFATTKVMKVSEDGSFLTEKLNKPITIRDLATHTSGIAYSFTANKQLKKIYEEKKLTPYFFIDNMTAFVDKEGSFATSTKAFADVCEFSAALAREAPLMHQPGTQYTYSMGMDVLGCVIERASGQTFDEFLKERIFDPLGMSDTSFEVSEDKADRFTNLYASPMGVRRLSPELSDSLSKDKRLMALVDPMKKSPYLGKATLFDGGSGLVSSTRDYLAFAQMLVNGGSLGKVRILSRKSVELMSSNHLKPNVINASEMSRYISGGTGFGITVGVTTNPGLAGEYGSKGKFYWGGAAATIFWVDPQEELVAVAMTQLLGSPWPLRTDFEALVYASIDD</sequence>
<dbReference type="AlphaFoldDB" id="A0A381TY76"/>
<protein>
    <recommendedName>
        <fullName evidence="1">Beta-lactamase-related domain-containing protein</fullName>
    </recommendedName>
</protein>
<dbReference type="Pfam" id="PF00144">
    <property type="entry name" value="Beta-lactamase"/>
    <property type="match status" value="1"/>
</dbReference>
<dbReference type="Gene3D" id="3.40.710.10">
    <property type="entry name" value="DD-peptidase/beta-lactamase superfamily"/>
    <property type="match status" value="1"/>
</dbReference>
<name>A0A381TY76_9ZZZZ</name>
<evidence type="ECO:0000259" key="1">
    <source>
        <dbReference type="Pfam" id="PF00144"/>
    </source>
</evidence>
<dbReference type="InterPro" id="IPR001466">
    <property type="entry name" value="Beta-lactam-related"/>
</dbReference>
<dbReference type="PANTHER" id="PTHR43283:SF3">
    <property type="entry name" value="BETA-LACTAMASE FAMILY PROTEIN (AFU_ORTHOLOGUE AFUA_5G07500)"/>
    <property type="match status" value="1"/>
</dbReference>
<accession>A0A381TY76</accession>
<organism evidence="2">
    <name type="scientific">marine metagenome</name>
    <dbReference type="NCBI Taxonomy" id="408172"/>
    <lineage>
        <taxon>unclassified sequences</taxon>
        <taxon>metagenomes</taxon>
        <taxon>ecological metagenomes</taxon>
    </lineage>
</organism>
<gene>
    <name evidence="2" type="ORF">METZ01_LOCUS73809</name>
</gene>
<feature type="domain" description="Beta-lactamase-related" evidence="1">
    <location>
        <begin position="48"/>
        <end position="450"/>
    </location>
</feature>
<evidence type="ECO:0000313" key="2">
    <source>
        <dbReference type="EMBL" id="SVA20955.1"/>
    </source>
</evidence>
<reference evidence="2" key="1">
    <citation type="submission" date="2018-05" db="EMBL/GenBank/DDBJ databases">
        <authorList>
            <person name="Lanie J.A."/>
            <person name="Ng W.-L."/>
            <person name="Kazmierczak K.M."/>
            <person name="Andrzejewski T.M."/>
            <person name="Davidsen T.M."/>
            <person name="Wayne K.J."/>
            <person name="Tettelin H."/>
            <person name="Glass J.I."/>
            <person name="Rusch D."/>
            <person name="Podicherti R."/>
            <person name="Tsui H.-C.T."/>
            <person name="Winkler M.E."/>
        </authorList>
    </citation>
    <scope>NUCLEOTIDE SEQUENCE</scope>
</reference>
<dbReference type="InterPro" id="IPR050789">
    <property type="entry name" value="Diverse_Enzym_Activities"/>
</dbReference>
<dbReference type="EMBL" id="UINC01005379">
    <property type="protein sequence ID" value="SVA20955.1"/>
    <property type="molecule type" value="Genomic_DNA"/>
</dbReference>
<dbReference type="InterPro" id="IPR012338">
    <property type="entry name" value="Beta-lactam/transpept-like"/>
</dbReference>